<dbReference type="Pfam" id="PF03372">
    <property type="entry name" value="Exo_endo_phos"/>
    <property type="match status" value="1"/>
</dbReference>
<proteinExistence type="predicted"/>
<dbReference type="RefSeq" id="WP_135199891.1">
    <property type="nucleotide sequence ID" value="NZ_SPVG01000022.1"/>
</dbReference>
<evidence type="ECO:0000313" key="3">
    <source>
        <dbReference type="Proteomes" id="UP000297729"/>
    </source>
</evidence>
<accession>A0A4Y9SUP6</accession>
<dbReference type="InterPro" id="IPR005135">
    <property type="entry name" value="Endo/exonuclease/phosphatase"/>
</dbReference>
<evidence type="ECO:0000313" key="2">
    <source>
        <dbReference type="EMBL" id="TFW30440.1"/>
    </source>
</evidence>
<reference evidence="2 3" key="1">
    <citation type="submission" date="2019-03" db="EMBL/GenBank/DDBJ databases">
        <title>Draft Genome Sequence of Duganella callidus sp. nov., a Novel Duganella Species Isolated from Cultivated Soil.</title>
        <authorList>
            <person name="Raths R."/>
            <person name="Peta V."/>
            <person name="Bucking H."/>
        </authorList>
    </citation>
    <scope>NUCLEOTIDE SEQUENCE [LARGE SCALE GENOMIC DNA]</scope>
    <source>
        <strain evidence="2 3">DN04</strain>
    </source>
</reference>
<name>A0A4Y9SUP6_9BURK</name>
<dbReference type="GO" id="GO:0006506">
    <property type="term" value="P:GPI anchor biosynthetic process"/>
    <property type="evidence" value="ECO:0007669"/>
    <property type="project" value="TreeGrafter"/>
</dbReference>
<dbReference type="EMBL" id="SPVG01000022">
    <property type="protein sequence ID" value="TFW30440.1"/>
    <property type="molecule type" value="Genomic_DNA"/>
</dbReference>
<sequence length="272" mass="30015">MRLRVATYNIHKGVSSIRSEPRVLALKQAIGMFDADVVFLQEVQGKHDLKAAKYGAEHNGHKHWPSAAQHEFFAGESRHLHAAYGMNAVYDHGHHGNALLSAFPISSQNNHDVSDHAYESRGILHCALDTPAGLVHCYVVHLGLFEGSRRRQTQSLISAVRETAPNGEPVVIAGDFNDWRNTLSAELYNALGVVEAFDEIEGANTALGEVLRKLRRKSSIIPARTFPAALPFFRLDRIYVRGFKVETAEVMHGSLWAKLSDHAPIVASLTLA</sequence>
<keyword evidence="2" id="KW-0540">Nuclease</keyword>
<keyword evidence="2" id="KW-0378">Hydrolase</keyword>
<dbReference type="Proteomes" id="UP000297729">
    <property type="component" value="Unassembled WGS sequence"/>
</dbReference>
<dbReference type="GO" id="GO:0016020">
    <property type="term" value="C:membrane"/>
    <property type="evidence" value="ECO:0007669"/>
    <property type="project" value="GOC"/>
</dbReference>
<dbReference type="GO" id="GO:0004519">
    <property type="term" value="F:endonuclease activity"/>
    <property type="evidence" value="ECO:0007669"/>
    <property type="project" value="UniProtKB-KW"/>
</dbReference>
<dbReference type="SUPFAM" id="SSF56219">
    <property type="entry name" value="DNase I-like"/>
    <property type="match status" value="1"/>
</dbReference>
<dbReference type="Gene3D" id="3.60.10.10">
    <property type="entry name" value="Endonuclease/exonuclease/phosphatase"/>
    <property type="match status" value="1"/>
</dbReference>
<organism evidence="2 3">
    <name type="scientific">Duganella callida</name>
    <dbReference type="NCBI Taxonomy" id="2561932"/>
    <lineage>
        <taxon>Bacteria</taxon>
        <taxon>Pseudomonadati</taxon>
        <taxon>Pseudomonadota</taxon>
        <taxon>Betaproteobacteria</taxon>
        <taxon>Burkholderiales</taxon>
        <taxon>Oxalobacteraceae</taxon>
        <taxon>Telluria group</taxon>
        <taxon>Duganella</taxon>
    </lineage>
</organism>
<comment type="caution">
    <text evidence="2">The sequence shown here is derived from an EMBL/GenBank/DDBJ whole genome shotgun (WGS) entry which is preliminary data.</text>
</comment>
<dbReference type="InterPro" id="IPR051916">
    <property type="entry name" value="GPI-anchor_lipid_remodeler"/>
</dbReference>
<dbReference type="InterPro" id="IPR036691">
    <property type="entry name" value="Endo/exonu/phosph_ase_sf"/>
</dbReference>
<keyword evidence="2" id="KW-0255">Endonuclease</keyword>
<keyword evidence="3" id="KW-1185">Reference proteome</keyword>
<evidence type="ECO:0000259" key="1">
    <source>
        <dbReference type="Pfam" id="PF03372"/>
    </source>
</evidence>
<dbReference type="PANTHER" id="PTHR14859:SF1">
    <property type="entry name" value="PGAP2-INTERACTING PROTEIN"/>
    <property type="match status" value="1"/>
</dbReference>
<protein>
    <submittedName>
        <fullName evidence="2">Endonuclease</fullName>
    </submittedName>
</protein>
<feature type="domain" description="Endonuclease/exonuclease/phosphatase" evidence="1">
    <location>
        <begin position="6"/>
        <end position="262"/>
    </location>
</feature>
<dbReference type="OrthoDB" id="9793162at2"/>
<gene>
    <name evidence="2" type="ORF">E4L98_01980</name>
</gene>
<dbReference type="AlphaFoldDB" id="A0A4Y9SUP6"/>
<dbReference type="PANTHER" id="PTHR14859">
    <property type="entry name" value="CALCOFLUOR WHITE HYPERSENSITIVE PROTEIN PRECURSOR"/>
    <property type="match status" value="1"/>
</dbReference>